<keyword evidence="2" id="KW-0378">Hydrolase</keyword>
<feature type="compositionally biased region" description="Polar residues" evidence="3">
    <location>
        <begin position="158"/>
        <end position="182"/>
    </location>
</feature>
<dbReference type="InterPro" id="IPR029023">
    <property type="entry name" value="Tensin_phosphatase"/>
</dbReference>
<dbReference type="InterPro" id="IPR000340">
    <property type="entry name" value="Dual-sp_phosphatase_cat-dom"/>
</dbReference>
<dbReference type="PROSITE" id="PS51181">
    <property type="entry name" value="PPASE_TENSIN"/>
    <property type="match status" value="1"/>
</dbReference>
<evidence type="ECO:0000256" key="2">
    <source>
        <dbReference type="ARBA" id="ARBA00022801"/>
    </source>
</evidence>
<dbReference type="GO" id="GO:0004725">
    <property type="term" value="F:protein tyrosine phosphatase activity"/>
    <property type="evidence" value="ECO:0007669"/>
    <property type="project" value="TreeGrafter"/>
</dbReference>
<feature type="region of interest" description="Disordered" evidence="3">
    <location>
        <begin position="347"/>
        <end position="403"/>
    </location>
</feature>
<comment type="caution">
    <text evidence="6">The sequence shown here is derived from an EMBL/GenBank/DDBJ whole genome shotgun (WGS) entry which is preliminary data.</text>
</comment>
<dbReference type="InterPro" id="IPR016130">
    <property type="entry name" value="Tyr_Pase_AS"/>
</dbReference>
<accession>A0AAN7SY24</accession>
<dbReference type="InterPro" id="IPR000387">
    <property type="entry name" value="Tyr_Pase_dom"/>
</dbReference>
<dbReference type="AlphaFoldDB" id="A0AAN7SY24"/>
<dbReference type="GO" id="GO:0051896">
    <property type="term" value="P:regulation of phosphatidylinositol 3-kinase/protein kinase B signal transduction"/>
    <property type="evidence" value="ECO:0007669"/>
    <property type="project" value="TreeGrafter"/>
</dbReference>
<dbReference type="GO" id="GO:0005829">
    <property type="term" value="C:cytosol"/>
    <property type="evidence" value="ECO:0007669"/>
    <property type="project" value="TreeGrafter"/>
</dbReference>
<dbReference type="Proteomes" id="UP001309876">
    <property type="component" value="Unassembled WGS sequence"/>
</dbReference>
<dbReference type="SUPFAM" id="SSF52799">
    <property type="entry name" value="(Phosphotyrosine protein) phosphatases II"/>
    <property type="match status" value="1"/>
</dbReference>
<feature type="compositionally biased region" description="Basic and acidic residues" evidence="3">
    <location>
        <begin position="370"/>
        <end position="398"/>
    </location>
</feature>
<evidence type="ECO:0000313" key="6">
    <source>
        <dbReference type="EMBL" id="KAK5084529.1"/>
    </source>
</evidence>
<dbReference type="GO" id="GO:0016314">
    <property type="term" value="F:phosphatidylinositol-3,4,5-trisphosphate 3-phosphatase activity"/>
    <property type="evidence" value="ECO:0007669"/>
    <property type="project" value="UniProtKB-EC"/>
</dbReference>
<dbReference type="PROSITE" id="PS00383">
    <property type="entry name" value="TYR_PHOSPHATASE_1"/>
    <property type="match status" value="1"/>
</dbReference>
<evidence type="ECO:0000256" key="1">
    <source>
        <dbReference type="ARBA" id="ARBA00013015"/>
    </source>
</evidence>
<protein>
    <recommendedName>
        <fullName evidence="1">phosphatidylinositol-3,4,5-trisphosphate 3-phosphatase</fullName>
        <ecNumber evidence="1">3.1.3.67</ecNumber>
    </recommendedName>
</protein>
<dbReference type="InterPro" id="IPR051281">
    <property type="entry name" value="Dual-spec_lipid-protein_phosph"/>
</dbReference>
<evidence type="ECO:0000256" key="3">
    <source>
        <dbReference type="SAM" id="MobiDB-lite"/>
    </source>
</evidence>
<dbReference type="GO" id="GO:0005634">
    <property type="term" value="C:nucleus"/>
    <property type="evidence" value="ECO:0007669"/>
    <property type="project" value="TreeGrafter"/>
</dbReference>
<dbReference type="GO" id="GO:0042995">
    <property type="term" value="C:cell projection"/>
    <property type="evidence" value="ECO:0007669"/>
    <property type="project" value="TreeGrafter"/>
</dbReference>
<feature type="compositionally biased region" description="Polar residues" evidence="3">
    <location>
        <begin position="352"/>
        <end position="365"/>
    </location>
</feature>
<dbReference type="InterPro" id="IPR029021">
    <property type="entry name" value="Prot-tyrosine_phosphatase-like"/>
</dbReference>
<dbReference type="PROSITE" id="PS50056">
    <property type="entry name" value="TYR_PHOSPHATASE_2"/>
    <property type="match status" value="1"/>
</dbReference>
<organism evidence="6 7">
    <name type="scientific">Lithohypha guttulata</name>
    <dbReference type="NCBI Taxonomy" id="1690604"/>
    <lineage>
        <taxon>Eukaryota</taxon>
        <taxon>Fungi</taxon>
        <taxon>Dikarya</taxon>
        <taxon>Ascomycota</taxon>
        <taxon>Pezizomycotina</taxon>
        <taxon>Eurotiomycetes</taxon>
        <taxon>Chaetothyriomycetidae</taxon>
        <taxon>Chaetothyriales</taxon>
        <taxon>Trichomeriaceae</taxon>
        <taxon>Lithohypha</taxon>
    </lineage>
</organism>
<evidence type="ECO:0000313" key="7">
    <source>
        <dbReference type="Proteomes" id="UP001309876"/>
    </source>
</evidence>
<dbReference type="EC" id="3.1.3.67" evidence="1"/>
<dbReference type="PANTHER" id="PTHR12305">
    <property type="entry name" value="PHOSPHATASE WITH HOMOLOGY TO TENSIN"/>
    <property type="match status" value="1"/>
</dbReference>
<dbReference type="Pfam" id="PF00782">
    <property type="entry name" value="DSPc"/>
    <property type="match status" value="1"/>
</dbReference>
<reference evidence="6 7" key="1">
    <citation type="submission" date="2023-08" db="EMBL/GenBank/DDBJ databases">
        <title>Black Yeasts Isolated from many extreme environments.</title>
        <authorList>
            <person name="Coleine C."/>
            <person name="Stajich J.E."/>
            <person name="Selbmann L."/>
        </authorList>
    </citation>
    <scope>NUCLEOTIDE SEQUENCE [LARGE SCALE GENOMIC DNA]</scope>
    <source>
        <strain evidence="6 7">CCFEE 5910</strain>
    </source>
</reference>
<feature type="compositionally biased region" description="Basic and acidic residues" evidence="3">
    <location>
        <begin position="280"/>
        <end position="294"/>
    </location>
</feature>
<sequence>MAAMRNWLQGEPKEKGRQRVAVVHCKAGKGRSGTVACSYLISQEGWRLEDALKRFTVRRMRAGFGEGVSIPSQLRWVRYVNTWTNQLQKKYIERPVEVVEVHVWGLRSGVKVCVEGFIDEGRRIKNFHTFVREEKIPVDDGSSILPVDEPPAKKHTETLVSPTGSTPSSSKNDLSTPAKEASQNVILRPSKPLRLETSDINIDFERRNKSTYTGFAMVTAIAHVWFNVHFEGGASGNESGVFEIDWEAMDGIKGSARKGIKCLDKLKVVWKYSDAGRSQSIDEPKIGEPIKEGKPANWRGNGDPENDIENKDAGGVNSGRAGGAALTLGQMTSEAVNKLTGKDLGLRESDVASANVSRPTSQQSDPDNDYGVKSDVTEEHGQSSETIVHESHDHDRQDTTTGKYLEIGIAKVSTILAKMKGSENDHQVSKEPS</sequence>
<feature type="domain" description="Phosphatase tensin-type" evidence="5">
    <location>
        <begin position="1"/>
        <end position="87"/>
    </location>
</feature>
<dbReference type="PANTHER" id="PTHR12305:SF81">
    <property type="entry name" value="PHOSPHATIDYLINOSITOL 3,4,5-TRISPHOSPHATE 3-PHOSPHATASE AND DUAL-SPECIFICITY PROTEIN PHOSPHATASE PTEN"/>
    <property type="match status" value="1"/>
</dbReference>
<evidence type="ECO:0000259" key="4">
    <source>
        <dbReference type="PROSITE" id="PS50056"/>
    </source>
</evidence>
<proteinExistence type="predicted"/>
<feature type="region of interest" description="Disordered" evidence="3">
    <location>
        <begin position="279"/>
        <end position="321"/>
    </location>
</feature>
<dbReference type="GO" id="GO:0046856">
    <property type="term" value="P:phosphatidylinositol dephosphorylation"/>
    <property type="evidence" value="ECO:0007669"/>
    <property type="project" value="TreeGrafter"/>
</dbReference>
<feature type="region of interest" description="Disordered" evidence="3">
    <location>
        <begin position="141"/>
        <end position="182"/>
    </location>
</feature>
<name>A0AAN7SY24_9EURO</name>
<feature type="domain" description="Tyrosine specific protein phosphatases" evidence="4">
    <location>
        <begin position="1"/>
        <end position="59"/>
    </location>
</feature>
<dbReference type="EMBL" id="JAVRRJ010000005">
    <property type="protein sequence ID" value="KAK5084529.1"/>
    <property type="molecule type" value="Genomic_DNA"/>
</dbReference>
<dbReference type="GO" id="GO:0043491">
    <property type="term" value="P:phosphatidylinositol 3-kinase/protein kinase B signal transduction"/>
    <property type="evidence" value="ECO:0007669"/>
    <property type="project" value="TreeGrafter"/>
</dbReference>
<keyword evidence="7" id="KW-1185">Reference proteome</keyword>
<evidence type="ECO:0000259" key="5">
    <source>
        <dbReference type="PROSITE" id="PS51181"/>
    </source>
</evidence>
<gene>
    <name evidence="6" type="primary">TEP1</name>
    <name evidence="6" type="ORF">LTR05_005607</name>
</gene>
<dbReference type="Gene3D" id="3.90.190.10">
    <property type="entry name" value="Protein tyrosine phosphatase superfamily"/>
    <property type="match status" value="1"/>
</dbReference>
<dbReference type="GO" id="GO:0005886">
    <property type="term" value="C:plasma membrane"/>
    <property type="evidence" value="ECO:0007669"/>
    <property type="project" value="TreeGrafter"/>
</dbReference>